<dbReference type="SMART" id="SM00829">
    <property type="entry name" value="PKS_ER"/>
    <property type="match status" value="1"/>
</dbReference>
<gene>
    <name evidence="8" type="primary">ADH1_1</name>
    <name evidence="8" type="ORF">FE257_001329</name>
</gene>
<keyword evidence="5" id="KW-0560">Oxidoreductase</keyword>
<accession>A0AAD4CE06</accession>
<dbReference type="GO" id="GO:0046872">
    <property type="term" value="F:metal ion binding"/>
    <property type="evidence" value="ECO:0007669"/>
    <property type="project" value="UniProtKB-KW"/>
</dbReference>
<proteinExistence type="inferred from homology"/>
<dbReference type="InterPro" id="IPR036291">
    <property type="entry name" value="NAD(P)-bd_dom_sf"/>
</dbReference>
<feature type="domain" description="Enoyl reductase (ER)" evidence="7">
    <location>
        <begin position="16"/>
        <end position="347"/>
    </location>
</feature>
<dbReference type="EMBL" id="VCAU01000114">
    <property type="protein sequence ID" value="KAF9884700.1"/>
    <property type="molecule type" value="Genomic_DNA"/>
</dbReference>
<dbReference type="SUPFAM" id="SSF51735">
    <property type="entry name" value="NAD(P)-binding Rossmann-fold domains"/>
    <property type="match status" value="1"/>
</dbReference>
<comment type="cofactor">
    <cofactor evidence="1">
        <name>Zn(2+)</name>
        <dbReference type="ChEBI" id="CHEBI:29105"/>
    </cofactor>
</comment>
<keyword evidence="3" id="KW-0479">Metal-binding</keyword>
<dbReference type="Proteomes" id="UP001194746">
    <property type="component" value="Unassembled WGS sequence"/>
</dbReference>
<comment type="similarity">
    <text evidence="2">Belongs to the zinc-containing alcohol dehydrogenase family.</text>
</comment>
<reference evidence="8" key="1">
    <citation type="journal article" date="2019" name="Beilstein J. Org. Chem.">
        <title>Nanangenines: drimane sesquiterpenoids as the dominant metabolite cohort of a novel Australian fungus, Aspergillus nanangensis.</title>
        <authorList>
            <person name="Lacey H.J."/>
            <person name="Gilchrist C.L.M."/>
            <person name="Crombie A."/>
            <person name="Kalaitzis J.A."/>
            <person name="Vuong D."/>
            <person name="Rutledge P.J."/>
            <person name="Turner P."/>
            <person name="Pitt J.I."/>
            <person name="Lacey E."/>
            <person name="Chooi Y.H."/>
            <person name="Piggott A.M."/>
        </authorList>
    </citation>
    <scope>NUCLEOTIDE SEQUENCE</scope>
    <source>
        <strain evidence="8">MST-FP2251</strain>
    </source>
</reference>
<dbReference type="Pfam" id="PF08240">
    <property type="entry name" value="ADH_N"/>
    <property type="match status" value="1"/>
</dbReference>
<reference evidence="8" key="2">
    <citation type="submission" date="2020-02" db="EMBL/GenBank/DDBJ databases">
        <authorList>
            <person name="Gilchrist C.L.M."/>
            <person name="Chooi Y.-H."/>
        </authorList>
    </citation>
    <scope>NUCLEOTIDE SEQUENCE</scope>
    <source>
        <strain evidence="8">MST-FP2251</strain>
    </source>
</reference>
<dbReference type="PANTHER" id="PTHR42940:SF2">
    <property type="entry name" value="DEHYDROGENASE FAMILY OXIDOREDUCTASE, PUTATIVE (JCVI)-RELATED"/>
    <property type="match status" value="1"/>
</dbReference>
<name>A0AAD4CE06_ASPNN</name>
<dbReference type="SUPFAM" id="SSF50129">
    <property type="entry name" value="GroES-like"/>
    <property type="match status" value="1"/>
</dbReference>
<evidence type="ECO:0000256" key="6">
    <source>
        <dbReference type="ARBA" id="ARBA00023027"/>
    </source>
</evidence>
<dbReference type="InterPro" id="IPR011032">
    <property type="entry name" value="GroES-like_sf"/>
</dbReference>
<dbReference type="InterPro" id="IPR020843">
    <property type="entry name" value="ER"/>
</dbReference>
<dbReference type="GO" id="GO:0005737">
    <property type="term" value="C:cytoplasm"/>
    <property type="evidence" value="ECO:0007669"/>
    <property type="project" value="TreeGrafter"/>
</dbReference>
<dbReference type="AlphaFoldDB" id="A0AAD4CE06"/>
<keyword evidence="6" id="KW-0520">NAD</keyword>
<evidence type="ECO:0000256" key="3">
    <source>
        <dbReference type="ARBA" id="ARBA00022723"/>
    </source>
</evidence>
<evidence type="ECO:0000256" key="2">
    <source>
        <dbReference type="ARBA" id="ARBA00008072"/>
    </source>
</evidence>
<evidence type="ECO:0000256" key="1">
    <source>
        <dbReference type="ARBA" id="ARBA00001947"/>
    </source>
</evidence>
<evidence type="ECO:0000313" key="9">
    <source>
        <dbReference type="Proteomes" id="UP001194746"/>
    </source>
</evidence>
<dbReference type="FunFam" id="3.40.50.720:FF:000039">
    <property type="entry name" value="Alcohol dehydrogenase AdhP"/>
    <property type="match status" value="1"/>
</dbReference>
<evidence type="ECO:0000256" key="4">
    <source>
        <dbReference type="ARBA" id="ARBA00022833"/>
    </source>
</evidence>
<dbReference type="Gene3D" id="3.40.50.720">
    <property type="entry name" value="NAD(P)-binding Rossmann-like Domain"/>
    <property type="match status" value="1"/>
</dbReference>
<comment type="caution">
    <text evidence="8">The sequence shown here is derived from an EMBL/GenBank/DDBJ whole genome shotgun (WGS) entry which is preliminary data.</text>
</comment>
<dbReference type="InterPro" id="IPR013149">
    <property type="entry name" value="ADH-like_C"/>
</dbReference>
<organism evidence="8 9">
    <name type="scientific">Aspergillus nanangensis</name>
    <dbReference type="NCBI Taxonomy" id="2582783"/>
    <lineage>
        <taxon>Eukaryota</taxon>
        <taxon>Fungi</taxon>
        <taxon>Dikarya</taxon>
        <taxon>Ascomycota</taxon>
        <taxon>Pezizomycotina</taxon>
        <taxon>Eurotiomycetes</taxon>
        <taxon>Eurotiomycetidae</taxon>
        <taxon>Eurotiales</taxon>
        <taxon>Aspergillaceae</taxon>
        <taxon>Aspergillus</taxon>
        <taxon>Aspergillus subgen. Circumdati</taxon>
    </lineage>
</organism>
<dbReference type="Pfam" id="PF00107">
    <property type="entry name" value="ADH_zinc_N"/>
    <property type="match status" value="1"/>
</dbReference>
<evidence type="ECO:0000259" key="7">
    <source>
        <dbReference type="SMART" id="SM00829"/>
    </source>
</evidence>
<keyword evidence="9" id="KW-1185">Reference proteome</keyword>
<sequence>MATRNTAAVLTGPYKEPYTIREQLAGDPGLNEALIQIEFAGICHGDVYSRDGGGPAPATPVRPIVGGHEGIGKIMKLGVRTGNSNFSVGDTVGIAWRAATCHACDACLAAAENRCRKQEVTGLHRNGTFQTYVTFPVDNLIPIPSNVDRTAACPILCAGVTSYTALAAMAPSPGKWCVIVGAAGGLGHLAIQFAKNCFGLKVLAIDGGNPAKERFCREMGCDEYVDFNLAGSSLAQRVCELTHGGADYVLVLAPSQAAYNAAGDYARFRAQIMAVGVGACSMPLRPLLQKDLTVRASETGTREDILKALNCLAEGKVSPCVEMVDFHSLDRAIDRVTQGDVQGRLVMEMAT</sequence>
<evidence type="ECO:0000313" key="8">
    <source>
        <dbReference type="EMBL" id="KAF9884700.1"/>
    </source>
</evidence>
<dbReference type="GO" id="GO:0004022">
    <property type="term" value="F:alcohol dehydrogenase (NAD+) activity"/>
    <property type="evidence" value="ECO:0007669"/>
    <property type="project" value="TreeGrafter"/>
</dbReference>
<dbReference type="InterPro" id="IPR013154">
    <property type="entry name" value="ADH-like_N"/>
</dbReference>
<dbReference type="PANTHER" id="PTHR42940">
    <property type="entry name" value="ALCOHOL DEHYDROGENASE 1-RELATED"/>
    <property type="match status" value="1"/>
</dbReference>
<dbReference type="Gene3D" id="3.90.180.10">
    <property type="entry name" value="Medium-chain alcohol dehydrogenases, catalytic domain"/>
    <property type="match status" value="1"/>
</dbReference>
<evidence type="ECO:0000256" key="5">
    <source>
        <dbReference type="ARBA" id="ARBA00023002"/>
    </source>
</evidence>
<keyword evidence="4" id="KW-0862">Zinc</keyword>
<protein>
    <submittedName>
        <fullName evidence="8">Alcohol dehydrogenase</fullName>
    </submittedName>
</protein>